<evidence type="ECO:0000256" key="4">
    <source>
        <dbReference type="ARBA" id="ARBA00022618"/>
    </source>
</evidence>
<evidence type="ECO:0000256" key="6">
    <source>
        <dbReference type="ARBA" id="ARBA00023306"/>
    </source>
</evidence>
<dbReference type="Pfam" id="PF05164">
    <property type="entry name" value="ZapA"/>
    <property type="match status" value="1"/>
</dbReference>
<comment type="subunit">
    <text evidence="8">Homodimer. Interacts with FtsZ.</text>
</comment>
<evidence type="ECO:0000313" key="10">
    <source>
        <dbReference type="EMBL" id="WAH38406.1"/>
    </source>
</evidence>
<keyword evidence="4 10" id="KW-0132">Cell division</keyword>
<dbReference type="SUPFAM" id="SSF102829">
    <property type="entry name" value="Cell division protein ZapA-like"/>
    <property type="match status" value="1"/>
</dbReference>
<evidence type="ECO:0000313" key="11">
    <source>
        <dbReference type="Proteomes" id="UP001164803"/>
    </source>
</evidence>
<gene>
    <name evidence="10" type="ORF">NZD86_07985</name>
</gene>
<dbReference type="PANTHER" id="PTHR34981:SF1">
    <property type="entry name" value="CELL DIVISION PROTEIN ZAPA"/>
    <property type="match status" value="1"/>
</dbReference>
<dbReference type="PANTHER" id="PTHR34981">
    <property type="entry name" value="CELL DIVISION PROTEIN ZAPA"/>
    <property type="match status" value="1"/>
</dbReference>
<evidence type="ECO:0000256" key="8">
    <source>
        <dbReference type="ARBA" id="ARBA00026068"/>
    </source>
</evidence>
<dbReference type="Gene3D" id="6.10.250.790">
    <property type="match status" value="1"/>
</dbReference>
<dbReference type="InterPro" id="IPR036192">
    <property type="entry name" value="Cell_div_ZapA-like_sf"/>
</dbReference>
<evidence type="ECO:0000256" key="3">
    <source>
        <dbReference type="ARBA" id="ARBA00022490"/>
    </source>
</evidence>
<dbReference type="RefSeq" id="WP_268045974.1">
    <property type="nucleotide sequence ID" value="NZ_CP104064.1"/>
</dbReference>
<accession>A0ABY6Z815</accession>
<keyword evidence="11" id="KW-1185">Reference proteome</keyword>
<comment type="function">
    <text evidence="7">Activator of cell division through the inhibition of FtsZ GTPase activity, therefore promoting FtsZ assembly into bundles of protofilaments necessary for the formation of the division Z ring. It is recruited early at mid-cell but it is not essential for cell division.</text>
</comment>
<keyword evidence="5" id="KW-0717">Septation</keyword>
<name>A0ABY6Z815_9BACL</name>
<comment type="subcellular location">
    <subcellularLocation>
        <location evidence="1">Cytoplasm</location>
    </subcellularLocation>
</comment>
<dbReference type="InterPro" id="IPR053712">
    <property type="entry name" value="Bac_CellDiv_Activator"/>
</dbReference>
<evidence type="ECO:0000256" key="5">
    <source>
        <dbReference type="ARBA" id="ARBA00023210"/>
    </source>
</evidence>
<evidence type="ECO:0000256" key="2">
    <source>
        <dbReference type="ARBA" id="ARBA00015195"/>
    </source>
</evidence>
<evidence type="ECO:0000256" key="1">
    <source>
        <dbReference type="ARBA" id="ARBA00004496"/>
    </source>
</evidence>
<evidence type="ECO:0000256" key="7">
    <source>
        <dbReference type="ARBA" id="ARBA00024910"/>
    </source>
</evidence>
<reference evidence="10" key="1">
    <citation type="submission" date="2022-08" db="EMBL/GenBank/DDBJ databases">
        <title>Alicyclobacillus dauci DSM2870, complete genome.</title>
        <authorList>
            <person name="Wang Q."/>
            <person name="Cai R."/>
            <person name="Wang Z."/>
        </authorList>
    </citation>
    <scope>NUCLEOTIDE SEQUENCE</scope>
    <source>
        <strain evidence="10">DSM 28700</strain>
    </source>
</reference>
<dbReference type="GO" id="GO:0051301">
    <property type="term" value="P:cell division"/>
    <property type="evidence" value="ECO:0007669"/>
    <property type="project" value="UniProtKB-KW"/>
</dbReference>
<keyword evidence="3" id="KW-0963">Cytoplasm</keyword>
<dbReference type="EMBL" id="CP104064">
    <property type="protein sequence ID" value="WAH38406.1"/>
    <property type="molecule type" value="Genomic_DNA"/>
</dbReference>
<protein>
    <recommendedName>
        <fullName evidence="2">Cell division protein ZapA</fullName>
    </recommendedName>
    <alternativeName>
        <fullName evidence="9">Z ring-associated protein ZapA</fullName>
    </alternativeName>
</protein>
<sequence length="91" mass="10412">MDNRSVNRVKVVIHGMEYTLRGQAPTEHLYEVATMVDKMMSEIAATSAYMDDRRVAVLTALNLADELQRLRHDYQQLVDLIDDKTRGDSSQ</sequence>
<organism evidence="10 11">
    <name type="scientific">Alicyclobacillus dauci</name>
    <dbReference type="NCBI Taxonomy" id="1475485"/>
    <lineage>
        <taxon>Bacteria</taxon>
        <taxon>Bacillati</taxon>
        <taxon>Bacillota</taxon>
        <taxon>Bacilli</taxon>
        <taxon>Bacillales</taxon>
        <taxon>Alicyclobacillaceae</taxon>
        <taxon>Alicyclobacillus</taxon>
    </lineage>
</organism>
<evidence type="ECO:0000256" key="9">
    <source>
        <dbReference type="ARBA" id="ARBA00033158"/>
    </source>
</evidence>
<dbReference type="InterPro" id="IPR007838">
    <property type="entry name" value="Cell_div_ZapA-like"/>
</dbReference>
<proteinExistence type="predicted"/>
<keyword evidence="6" id="KW-0131">Cell cycle</keyword>
<dbReference type="Proteomes" id="UP001164803">
    <property type="component" value="Chromosome"/>
</dbReference>